<accession>A0A834KZZ9</accession>
<name>A0A834KZZ9_ORYME</name>
<comment type="caution">
    <text evidence="2">The sequence shown here is derived from an EMBL/GenBank/DDBJ whole genome shotgun (WGS) entry which is preliminary data.</text>
</comment>
<reference evidence="2" key="1">
    <citation type="journal article" name="BMC Genomics">
        <title>Long-read sequencing and de novo genome assembly of marine medaka (Oryzias melastigma).</title>
        <authorList>
            <person name="Liang P."/>
            <person name="Saqib H.S.A."/>
            <person name="Ni X."/>
            <person name="Shen Y."/>
        </authorList>
    </citation>
    <scope>NUCLEOTIDE SEQUENCE</scope>
    <source>
        <strain evidence="2">Bigg-433</strain>
    </source>
</reference>
<dbReference type="EMBL" id="WKFB01000076">
    <property type="protein sequence ID" value="KAF6736915.1"/>
    <property type="molecule type" value="Genomic_DNA"/>
</dbReference>
<evidence type="ECO:0000313" key="3">
    <source>
        <dbReference type="Proteomes" id="UP000646548"/>
    </source>
</evidence>
<gene>
    <name evidence="2" type="ORF">FQA47_006487</name>
</gene>
<feature type="region of interest" description="Disordered" evidence="1">
    <location>
        <begin position="1"/>
        <end position="25"/>
    </location>
</feature>
<evidence type="ECO:0000313" key="2">
    <source>
        <dbReference type="EMBL" id="KAF6736915.1"/>
    </source>
</evidence>
<dbReference type="AlphaFoldDB" id="A0A834KZZ9"/>
<organism evidence="2 3">
    <name type="scientific">Oryzias melastigma</name>
    <name type="common">Marine medaka</name>
    <dbReference type="NCBI Taxonomy" id="30732"/>
    <lineage>
        <taxon>Eukaryota</taxon>
        <taxon>Metazoa</taxon>
        <taxon>Chordata</taxon>
        <taxon>Craniata</taxon>
        <taxon>Vertebrata</taxon>
        <taxon>Euteleostomi</taxon>
        <taxon>Actinopterygii</taxon>
        <taxon>Neopterygii</taxon>
        <taxon>Teleostei</taxon>
        <taxon>Neoteleostei</taxon>
        <taxon>Acanthomorphata</taxon>
        <taxon>Ovalentaria</taxon>
        <taxon>Atherinomorphae</taxon>
        <taxon>Beloniformes</taxon>
        <taxon>Adrianichthyidae</taxon>
        <taxon>Oryziinae</taxon>
        <taxon>Oryzias</taxon>
    </lineage>
</organism>
<protein>
    <submittedName>
        <fullName evidence="2">Uncharacterized protein</fullName>
    </submittedName>
</protein>
<evidence type="ECO:0000256" key="1">
    <source>
        <dbReference type="SAM" id="MobiDB-lite"/>
    </source>
</evidence>
<proteinExistence type="predicted"/>
<dbReference type="Proteomes" id="UP000646548">
    <property type="component" value="Unassembled WGS sequence"/>
</dbReference>
<sequence>MTSSPIGSPPAPMSSHRLAPFPAKPRPAGAALAALRRPAGRAARSTASLLLHSGLEHTDITQLPSQPPGNR</sequence>